<gene>
    <name evidence="4" type="ORF">A2841_00465</name>
</gene>
<dbReference type="CDD" id="cd16295">
    <property type="entry name" value="TTHA0252-CPSF-like_MBL-fold"/>
    <property type="match status" value="1"/>
</dbReference>
<dbReference type="Gene3D" id="3.60.15.10">
    <property type="entry name" value="Ribonuclease Z/Hydroxyacylglutathione hydrolase-like"/>
    <property type="match status" value="1"/>
</dbReference>
<accession>A0A1F6C5T9</accession>
<dbReference type="GO" id="GO:0004521">
    <property type="term" value="F:RNA endonuclease activity"/>
    <property type="evidence" value="ECO:0007669"/>
    <property type="project" value="TreeGrafter"/>
</dbReference>
<dbReference type="GO" id="GO:0016787">
    <property type="term" value="F:hydrolase activity"/>
    <property type="evidence" value="ECO:0007669"/>
    <property type="project" value="UniProtKB-KW"/>
</dbReference>
<evidence type="ECO:0000259" key="2">
    <source>
        <dbReference type="SMART" id="SM00849"/>
    </source>
</evidence>
<evidence type="ECO:0000259" key="3">
    <source>
        <dbReference type="SMART" id="SM01027"/>
    </source>
</evidence>
<dbReference type="Pfam" id="PF10996">
    <property type="entry name" value="Beta-Casp"/>
    <property type="match status" value="1"/>
</dbReference>
<dbReference type="InterPro" id="IPR036866">
    <property type="entry name" value="RibonucZ/Hydroxyglut_hydro"/>
</dbReference>
<dbReference type="SMART" id="SM01027">
    <property type="entry name" value="Beta-Casp"/>
    <property type="match status" value="1"/>
</dbReference>
<sequence length="423" mass="46470">MNATTFPYDPASIDALFFTHAHADHIGLFPKLVADGFTGKAYATPPTKDLLPIMLEDTAHLLLDEARRCNENPLYRKEDVPRALDLVEAISYTQKITVAPHITATLYNAGHIIGSATVLLEIFGTRILFTGDLGRVPAALVSERDIPKDIHYLVCESVYGNRVHEPFEESEQVLLGAVEKTATKKGTLLIPAFSLERTQILLEVLDRAVTRKAIPALPVFLDSPLAAKVTEVYRANPEYLREDIRKRLASSDEPFTFPNLSVTVTSDESRAIDAVPAPKIIIAGAGMSHGGRIRKHEMKHLPQKTTTLLLVGYQVAGSLGRRLKDGAKEITMDGAIVPVRADVISTEGFSAHADRDDLMDFVEQVKPNEVFIVLGETASATFLAQRINGFLGIPTTVPREGEVISLEFRVQKNYQPFDSSTGF</sequence>
<evidence type="ECO:0000313" key="5">
    <source>
        <dbReference type="Proteomes" id="UP000178249"/>
    </source>
</evidence>
<dbReference type="EMBL" id="MFKP01000009">
    <property type="protein sequence ID" value="OGG44432.1"/>
    <property type="molecule type" value="Genomic_DNA"/>
</dbReference>
<feature type="domain" description="Metallo-beta-lactamase" evidence="2">
    <location>
        <begin position="1"/>
        <end position="193"/>
    </location>
</feature>
<evidence type="ECO:0000256" key="1">
    <source>
        <dbReference type="ARBA" id="ARBA00022801"/>
    </source>
</evidence>
<comment type="caution">
    <text evidence="4">The sequence shown here is derived from an EMBL/GenBank/DDBJ whole genome shotgun (WGS) entry which is preliminary data.</text>
</comment>
<proteinExistence type="predicted"/>
<dbReference type="PANTHER" id="PTHR11203">
    <property type="entry name" value="CLEAVAGE AND POLYADENYLATION SPECIFICITY FACTOR FAMILY MEMBER"/>
    <property type="match status" value="1"/>
</dbReference>
<dbReference type="SMART" id="SM00849">
    <property type="entry name" value="Lactamase_B"/>
    <property type="match status" value="1"/>
</dbReference>
<dbReference type="PANTHER" id="PTHR11203:SF37">
    <property type="entry name" value="INTEGRATOR COMPLEX SUBUNIT 11"/>
    <property type="match status" value="1"/>
</dbReference>
<evidence type="ECO:0008006" key="6">
    <source>
        <dbReference type="Google" id="ProtNLM"/>
    </source>
</evidence>
<reference evidence="4 5" key="1">
    <citation type="journal article" date="2016" name="Nat. Commun.">
        <title>Thousands of microbial genomes shed light on interconnected biogeochemical processes in an aquifer system.</title>
        <authorList>
            <person name="Anantharaman K."/>
            <person name="Brown C.T."/>
            <person name="Hug L.A."/>
            <person name="Sharon I."/>
            <person name="Castelle C.J."/>
            <person name="Probst A.J."/>
            <person name="Thomas B.C."/>
            <person name="Singh A."/>
            <person name="Wilkins M.J."/>
            <person name="Karaoz U."/>
            <person name="Brodie E.L."/>
            <person name="Williams K.H."/>
            <person name="Hubbard S.S."/>
            <person name="Banfield J.F."/>
        </authorList>
    </citation>
    <scope>NUCLEOTIDE SEQUENCE [LARGE SCALE GENOMIC DNA]</scope>
</reference>
<keyword evidence="1" id="KW-0378">Hydrolase</keyword>
<feature type="domain" description="Beta-Casp" evidence="3">
    <location>
        <begin position="198"/>
        <end position="323"/>
    </location>
</feature>
<protein>
    <recommendedName>
        <fullName evidence="6">Metallo-beta-lactamase domain-containing protein</fullName>
    </recommendedName>
</protein>
<dbReference type="Pfam" id="PF07521">
    <property type="entry name" value="RMMBL"/>
    <property type="match status" value="1"/>
</dbReference>
<dbReference type="Proteomes" id="UP000178249">
    <property type="component" value="Unassembled WGS sequence"/>
</dbReference>
<dbReference type="InterPro" id="IPR022712">
    <property type="entry name" value="Beta_Casp"/>
</dbReference>
<name>A0A1F6C5T9_9BACT</name>
<dbReference type="Pfam" id="PF00753">
    <property type="entry name" value="Lactamase_B"/>
    <property type="match status" value="1"/>
</dbReference>
<evidence type="ECO:0000313" key="4">
    <source>
        <dbReference type="EMBL" id="OGG44432.1"/>
    </source>
</evidence>
<organism evidence="4 5">
    <name type="scientific">Candidatus Kaiserbacteria bacterium RIFCSPHIGHO2_01_FULL_48_10</name>
    <dbReference type="NCBI Taxonomy" id="1798476"/>
    <lineage>
        <taxon>Bacteria</taxon>
        <taxon>Candidatus Kaiseribacteriota</taxon>
    </lineage>
</organism>
<dbReference type="InterPro" id="IPR011108">
    <property type="entry name" value="RMMBL"/>
</dbReference>
<dbReference type="InterPro" id="IPR001279">
    <property type="entry name" value="Metallo-B-lactamas"/>
</dbReference>
<dbReference type="Gene3D" id="3.40.50.10890">
    <property type="match status" value="1"/>
</dbReference>
<dbReference type="SUPFAM" id="SSF56281">
    <property type="entry name" value="Metallo-hydrolase/oxidoreductase"/>
    <property type="match status" value="1"/>
</dbReference>
<dbReference type="AlphaFoldDB" id="A0A1F6C5T9"/>
<dbReference type="InterPro" id="IPR050698">
    <property type="entry name" value="MBL"/>
</dbReference>